<dbReference type="EMBL" id="QRMS01000001">
    <property type="protein sequence ID" value="RHJ89693.1"/>
    <property type="molecule type" value="Genomic_DNA"/>
</dbReference>
<reference evidence="9 10" key="1">
    <citation type="submission" date="2018-08" db="EMBL/GenBank/DDBJ databases">
        <title>A genome reference for cultivated species of the human gut microbiota.</title>
        <authorList>
            <person name="Zou Y."/>
            <person name="Xue W."/>
            <person name="Luo G."/>
        </authorList>
    </citation>
    <scope>NUCLEOTIDE SEQUENCE [LARGE SCALE GENOMIC DNA]</scope>
    <source>
        <strain evidence="9 10">AM07-24</strain>
    </source>
</reference>
<accession>A0A415E7C2</accession>
<feature type="transmembrane region" description="Helical" evidence="8">
    <location>
        <begin position="320"/>
        <end position="344"/>
    </location>
</feature>
<evidence type="ECO:0000313" key="9">
    <source>
        <dbReference type="EMBL" id="RHJ89693.1"/>
    </source>
</evidence>
<feature type="transmembrane region" description="Helical" evidence="8">
    <location>
        <begin position="279"/>
        <end position="300"/>
    </location>
</feature>
<protein>
    <submittedName>
        <fullName evidence="9">H(+)-transporting ATPase</fullName>
    </submittedName>
</protein>
<gene>
    <name evidence="9" type="ORF">DW099_03755</name>
</gene>
<evidence type="ECO:0000256" key="7">
    <source>
        <dbReference type="ARBA" id="ARBA00023136"/>
    </source>
</evidence>
<evidence type="ECO:0000256" key="6">
    <source>
        <dbReference type="ARBA" id="ARBA00023065"/>
    </source>
</evidence>
<dbReference type="STRING" id="1776384.GCA_900086585_03042"/>
<keyword evidence="10" id="KW-1185">Reference proteome</keyword>
<dbReference type="GO" id="GO:0005886">
    <property type="term" value="C:plasma membrane"/>
    <property type="evidence" value="ECO:0007669"/>
    <property type="project" value="UniProtKB-SubCell"/>
</dbReference>
<dbReference type="GO" id="GO:0030001">
    <property type="term" value="P:metal ion transport"/>
    <property type="evidence" value="ECO:0007669"/>
    <property type="project" value="UniProtKB-ARBA"/>
</dbReference>
<keyword evidence="6" id="KW-0406">Ion transport</keyword>
<keyword evidence="3" id="KW-1003">Cell membrane</keyword>
<dbReference type="Proteomes" id="UP000284841">
    <property type="component" value="Unassembled WGS sequence"/>
</dbReference>
<evidence type="ECO:0000256" key="1">
    <source>
        <dbReference type="ARBA" id="ARBA00004651"/>
    </source>
</evidence>
<name>A0A415E7C2_9FIRM</name>
<feature type="transmembrane region" description="Helical" evidence="8">
    <location>
        <begin position="446"/>
        <end position="468"/>
    </location>
</feature>
<feature type="transmembrane region" description="Helical" evidence="8">
    <location>
        <begin position="389"/>
        <end position="410"/>
    </location>
</feature>
<evidence type="ECO:0000313" key="10">
    <source>
        <dbReference type="Proteomes" id="UP000284841"/>
    </source>
</evidence>
<proteinExistence type="predicted"/>
<dbReference type="Pfam" id="PF02386">
    <property type="entry name" value="TrkH"/>
    <property type="match status" value="2"/>
</dbReference>
<keyword evidence="7 8" id="KW-0472">Membrane</keyword>
<feature type="transmembrane region" description="Helical" evidence="8">
    <location>
        <begin position="66"/>
        <end position="84"/>
    </location>
</feature>
<feature type="transmembrane region" description="Helical" evidence="8">
    <location>
        <begin position="127"/>
        <end position="151"/>
    </location>
</feature>
<comment type="subcellular location">
    <subcellularLocation>
        <location evidence="1">Cell membrane</location>
        <topology evidence="1">Multi-pass membrane protein</topology>
    </subcellularLocation>
</comment>
<evidence type="ECO:0000256" key="4">
    <source>
        <dbReference type="ARBA" id="ARBA00022692"/>
    </source>
</evidence>
<comment type="caution">
    <text evidence="9">The sequence shown here is derived from an EMBL/GenBank/DDBJ whole genome shotgun (WGS) entry which is preliminary data.</text>
</comment>
<evidence type="ECO:0000256" key="3">
    <source>
        <dbReference type="ARBA" id="ARBA00022475"/>
    </source>
</evidence>
<evidence type="ECO:0000256" key="5">
    <source>
        <dbReference type="ARBA" id="ARBA00022989"/>
    </source>
</evidence>
<evidence type="ECO:0000256" key="2">
    <source>
        <dbReference type="ARBA" id="ARBA00022448"/>
    </source>
</evidence>
<keyword evidence="4 8" id="KW-0812">Transmembrane</keyword>
<feature type="transmembrane region" description="Helical" evidence="8">
    <location>
        <begin position="243"/>
        <end position="267"/>
    </location>
</feature>
<dbReference type="PANTHER" id="PTHR32024">
    <property type="entry name" value="TRK SYSTEM POTASSIUM UPTAKE PROTEIN TRKG-RELATED"/>
    <property type="match status" value="1"/>
</dbReference>
<organism evidence="9 10">
    <name type="scientific">Emergencia timonensis</name>
    <dbReference type="NCBI Taxonomy" id="1776384"/>
    <lineage>
        <taxon>Bacteria</taxon>
        <taxon>Bacillati</taxon>
        <taxon>Bacillota</taxon>
        <taxon>Clostridia</taxon>
        <taxon>Peptostreptococcales</taxon>
        <taxon>Anaerovoracaceae</taxon>
        <taxon>Emergencia</taxon>
    </lineage>
</organism>
<sequence>MDNAADDAARSTYFRKTDRFHITHVLRFFAPKTCFFCGKKAIGPGADHGLVKGFFQFLKGLPPGRLIALGFAAVILLGTFLLLLPVSIKSDMEVGFVDALFTSTSAVCVTGLIAIDTADHFTAFGQIVVALLIQIGGLGVTSVGVGFILAAGKRVSIKGRLIVKEALNIDSSKGIIRLVKVVLLTTLCFELAGAMLSFIVFVQDFPPLKALAISVFHSIAAFNNSGFDILGGMQNLIPYQSNVLLNLTTCGLILFGGLGFLVILDIIKNRSFRKLCLHSKVVITTSAALLLIGTILLKVTEDITWLGAFFHSVSARTAGFSTYTIGEFSNGGLFTLILLMFIGASPGSTGGGIKTSTFFVLLQSVKSLVTKTHFCAFRRSISQTGISKAYIITFLSLLVVCCGTFLLCILEPEFSFIQLLFEVTSAFGTVGLSTGITPDLGAVSKIAMVLIMFIGRLGAFTLASMWVIRPEPTVRYTEESITIG</sequence>
<dbReference type="PANTHER" id="PTHR32024:SF1">
    <property type="entry name" value="KTR SYSTEM POTASSIUM UPTAKE PROTEIN B"/>
    <property type="match status" value="1"/>
</dbReference>
<feature type="transmembrane region" description="Helical" evidence="8">
    <location>
        <begin position="181"/>
        <end position="202"/>
    </location>
</feature>
<dbReference type="OrthoDB" id="9810952at2"/>
<dbReference type="AlphaFoldDB" id="A0A415E7C2"/>
<evidence type="ECO:0000256" key="8">
    <source>
        <dbReference type="SAM" id="Phobius"/>
    </source>
</evidence>
<dbReference type="GO" id="GO:0008324">
    <property type="term" value="F:monoatomic cation transmembrane transporter activity"/>
    <property type="evidence" value="ECO:0007669"/>
    <property type="project" value="InterPro"/>
</dbReference>
<dbReference type="InterPro" id="IPR003445">
    <property type="entry name" value="Cat_transpt"/>
</dbReference>
<keyword evidence="2" id="KW-0813">Transport</keyword>
<keyword evidence="5 8" id="KW-1133">Transmembrane helix</keyword>
<feature type="transmembrane region" description="Helical" evidence="8">
    <location>
        <begin position="96"/>
        <end position="115"/>
    </location>
</feature>
<dbReference type="RefSeq" id="WP_118333757.1">
    <property type="nucleotide sequence ID" value="NZ_AP025567.1"/>
</dbReference>